<gene>
    <name evidence="4" type="ordered locus">AALP_Aa7g214500</name>
</gene>
<dbReference type="Gramene" id="KFK30085">
    <property type="protein sequence ID" value="KFK30085"/>
    <property type="gene ID" value="AALP_AA7G214500"/>
</dbReference>
<dbReference type="eggNOG" id="ENOG502QPKZ">
    <property type="taxonomic scope" value="Eukaryota"/>
</dbReference>
<dbReference type="SUPFAM" id="SSF53901">
    <property type="entry name" value="Thiolase-like"/>
    <property type="match status" value="1"/>
</dbReference>
<evidence type="ECO:0000256" key="1">
    <source>
        <dbReference type="ARBA" id="ARBA00023315"/>
    </source>
</evidence>
<dbReference type="Gene3D" id="3.40.47.10">
    <property type="match status" value="1"/>
</dbReference>
<dbReference type="InterPro" id="IPR016039">
    <property type="entry name" value="Thiolase-like"/>
</dbReference>
<name>A0A087GJN3_ARAAL</name>
<organism evidence="4 5">
    <name type="scientific">Arabis alpina</name>
    <name type="common">Alpine rock-cress</name>
    <dbReference type="NCBI Taxonomy" id="50452"/>
    <lineage>
        <taxon>Eukaryota</taxon>
        <taxon>Viridiplantae</taxon>
        <taxon>Streptophyta</taxon>
        <taxon>Embryophyta</taxon>
        <taxon>Tracheophyta</taxon>
        <taxon>Spermatophyta</taxon>
        <taxon>Magnoliopsida</taxon>
        <taxon>eudicotyledons</taxon>
        <taxon>Gunneridae</taxon>
        <taxon>Pentapetalae</taxon>
        <taxon>rosids</taxon>
        <taxon>malvids</taxon>
        <taxon>Brassicales</taxon>
        <taxon>Brassicaceae</taxon>
        <taxon>Arabideae</taxon>
        <taxon>Arabis</taxon>
    </lineage>
</organism>
<sequence>MSKPRSVYLLDYSCYLPPSSLKRKIMERSGLGEETYLPESLHCVPPITTMAAAREEAEQVIFGALDNLFENTKINVREIGVLVVNCSLFNPTPSLSAMIVNKYKLRGNIKSFNLGGMGCSAGVIAIDLANDMLQIHRNTFALVSWWIRDSALEYA</sequence>
<keyword evidence="1" id="KW-0012">Acyltransferase</keyword>
<dbReference type="EMBL" id="CM002875">
    <property type="protein sequence ID" value="KFK30085.1"/>
    <property type="molecule type" value="Genomic_DNA"/>
</dbReference>
<dbReference type="GO" id="GO:0006633">
    <property type="term" value="P:fatty acid biosynthetic process"/>
    <property type="evidence" value="ECO:0007669"/>
    <property type="project" value="InterPro"/>
</dbReference>
<evidence type="ECO:0000313" key="5">
    <source>
        <dbReference type="Proteomes" id="UP000029120"/>
    </source>
</evidence>
<evidence type="ECO:0000256" key="2">
    <source>
        <dbReference type="ARBA" id="ARBA00047375"/>
    </source>
</evidence>
<keyword evidence="1" id="KW-0808">Transferase</keyword>
<keyword evidence="5" id="KW-1185">Reference proteome</keyword>
<dbReference type="AlphaFoldDB" id="A0A087GJN3"/>
<reference evidence="5" key="1">
    <citation type="journal article" date="2015" name="Nat. Plants">
        <title>Genome expansion of Arabis alpina linked with retrotransposition and reduced symmetric DNA methylation.</title>
        <authorList>
            <person name="Willing E.M."/>
            <person name="Rawat V."/>
            <person name="Mandakova T."/>
            <person name="Maumus F."/>
            <person name="James G.V."/>
            <person name="Nordstroem K.J."/>
            <person name="Becker C."/>
            <person name="Warthmann N."/>
            <person name="Chica C."/>
            <person name="Szarzynska B."/>
            <person name="Zytnicki M."/>
            <person name="Albani M.C."/>
            <person name="Kiefer C."/>
            <person name="Bergonzi S."/>
            <person name="Castaings L."/>
            <person name="Mateos J.L."/>
            <person name="Berns M.C."/>
            <person name="Bujdoso N."/>
            <person name="Piofczyk T."/>
            <person name="de Lorenzo L."/>
            <person name="Barrero-Sicilia C."/>
            <person name="Mateos I."/>
            <person name="Piednoel M."/>
            <person name="Hagmann J."/>
            <person name="Chen-Min-Tao R."/>
            <person name="Iglesias-Fernandez R."/>
            <person name="Schuster S.C."/>
            <person name="Alonso-Blanco C."/>
            <person name="Roudier F."/>
            <person name="Carbonero P."/>
            <person name="Paz-Ares J."/>
            <person name="Davis S.J."/>
            <person name="Pecinka A."/>
            <person name="Quesneville H."/>
            <person name="Colot V."/>
            <person name="Lysak M.A."/>
            <person name="Weigel D."/>
            <person name="Coupland G."/>
            <person name="Schneeberger K."/>
        </authorList>
    </citation>
    <scope>NUCLEOTIDE SEQUENCE [LARGE SCALE GENOMIC DNA]</scope>
    <source>
        <strain evidence="5">cv. Pajares</strain>
    </source>
</reference>
<dbReference type="GO" id="GO:0016020">
    <property type="term" value="C:membrane"/>
    <property type="evidence" value="ECO:0007669"/>
    <property type="project" value="InterPro"/>
</dbReference>
<dbReference type="InterPro" id="IPR012392">
    <property type="entry name" value="3-ktacl-CoA_syn"/>
</dbReference>
<dbReference type="InterPro" id="IPR013601">
    <property type="entry name" value="FAE1_typ3_polyketide_synth"/>
</dbReference>
<dbReference type="OMA" id="THAMSYV"/>
<accession>A0A087GJN3</accession>
<feature type="domain" description="FAE" evidence="3">
    <location>
        <begin position="21"/>
        <end position="143"/>
    </location>
</feature>
<dbReference type="PANTHER" id="PTHR31561">
    <property type="entry name" value="3-KETOACYL-COA SYNTHASE"/>
    <property type="match status" value="1"/>
</dbReference>
<dbReference type="Pfam" id="PF08392">
    <property type="entry name" value="FAE1_CUT1_RppA"/>
    <property type="match status" value="1"/>
</dbReference>
<evidence type="ECO:0000259" key="3">
    <source>
        <dbReference type="Pfam" id="PF08392"/>
    </source>
</evidence>
<dbReference type="Proteomes" id="UP000029120">
    <property type="component" value="Chromosome 7"/>
</dbReference>
<proteinExistence type="predicted"/>
<evidence type="ECO:0000313" key="4">
    <source>
        <dbReference type="EMBL" id="KFK30085.1"/>
    </source>
</evidence>
<dbReference type="OrthoDB" id="1929806at2759"/>
<protein>
    <recommendedName>
        <fullName evidence="3">FAE domain-containing protein</fullName>
    </recommendedName>
</protein>
<comment type="catalytic activity">
    <reaction evidence="2">
        <text>a very-long-chain acyl-CoA + malonyl-CoA + H(+) = a very-long-chain 3-oxoacyl-CoA + CO2 + CoA</text>
        <dbReference type="Rhea" id="RHEA:32727"/>
        <dbReference type="ChEBI" id="CHEBI:15378"/>
        <dbReference type="ChEBI" id="CHEBI:16526"/>
        <dbReference type="ChEBI" id="CHEBI:57287"/>
        <dbReference type="ChEBI" id="CHEBI:57384"/>
        <dbReference type="ChEBI" id="CHEBI:90725"/>
        <dbReference type="ChEBI" id="CHEBI:90736"/>
        <dbReference type="EC" id="2.3.1.199"/>
    </reaction>
</comment>
<dbReference type="GO" id="GO:0009922">
    <property type="term" value="F:fatty acid elongase activity"/>
    <property type="evidence" value="ECO:0007669"/>
    <property type="project" value="UniProtKB-EC"/>
</dbReference>